<evidence type="ECO:0000313" key="2">
    <source>
        <dbReference type="EMBL" id="VAW84521.1"/>
    </source>
</evidence>
<sequence length="145" mass="16437">MTMAKASSDKQFLGTGWGFPPTFNKSANGMSVEMVSNHQDINESLRILLDTAPGERVMFPAYGCGIKRMVFEKIDESMMTALKDTITRAVLFFEPRITLDSIDVDLADQFNGCVRFRLNYTVRTTNNRSNIVYPYYINEGSNVRL</sequence>
<accession>A0A3B0YYP8</accession>
<name>A0A3B0YYP8_9ZZZZ</name>
<gene>
    <name evidence="2" type="ORF">MNBD_GAMMA17-2219</name>
</gene>
<dbReference type="EMBL" id="UOFQ01000003">
    <property type="protein sequence ID" value="VAW84521.1"/>
    <property type="molecule type" value="Genomic_DNA"/>
</dbReference>
<dbReference type="Pfam" id="PF04965">
    <property type="entry name" value="GPW_gp25"/>
    <property type="match status" value="1"/>
</dbReference>
<protein>
    <submittedName>
        <fullName evidence="2">GPW/gp25 family protein</fullName>
    </submittedName>
</protein>
<organism evidence="2">
    <name type="scientific">hydrothermal vent metagenome</name>
    <dbReference type="NCBI Taxonomy" id="652676"/>
    <lineage>
        <taxon>unclassified sequences</taxon>
        <taxon>metagenomes</taxon>
        <taxon>ecological metagenomes</taxon>
    </lineage>
</organism>
<evidence type="ECO:0000259" key="1">
    <source>
        <dbReference type="Pfam" id="PF04965"/>
    </source>
</evidence>
<proteinExistence type="predicted"/>
<dbReference type="SUPFAM" id="SSF160719">
    <property type="entry name" value="gpW/gp25-like"/>
    <property type="match status" value="1"/>
</dbReference>
<feature type="domain" description="IraD/Gp25-like" evidence="1">
    <location>
        <begin position="37"/>
        <end position="126"/>
    </location>
</feature>
<dbReference type="AlphaFoldDB" id="A0A3B0YYP8"/>
<dbReference type="InterPro" id="IPR007048">
    <property type="entry name" value="IraD/Gp25-like"/>
</dbReference>
<dbReference type="Gene3D" id="3.10.450.40">
    <property type="match status" value="1"/>
</dbReference>
<reference evidence="2" key="1">
    <citation type="submission" date="2018-06" db="EMBL/GenBank/DDBJ databases">
        <authorList>
            <person name="Zhirakovskaya E."/>
        </authorList>
    </citation>
    <scope>NUCLEOTIDE SEQUENCE</scope>
</reference>